<organism evidence="1 2">
    <name type="scientific">Malus domestica</name>
    <name type="common">Apple</name>
    <name type="synonym">Pyrus malus</name>
    <dbReference type="NCBI Taxonomy" id="3750"/>
    <lineage>
        <taxon>Eukaryota</taxon>
        <taxon>Viridiplantae</taxon>
        <taxon>Streptophyta</taxon>
        <taxon>Embryophyta</taxon>
        <taxon>Tracheophyta</taxon>
        <taxon>Spermatophyta</taxon>
        <taxon>Magnoliopsida</taxon>
        <taxon>eudicotyledons</taxon>
        <taxon>Gunneridae</taxon>
        <taxon>Pentapetalae</taxon>
        <taxon>rosids</taxon>
        <taxon>fabids</taxon>
        <taxon>Rosales</taxon>
        <taxon>Rosaceae</taxon>
        <taxon>Amygdaloideae</taxon>
        <taxon>Maleae</taxon>
        <taxon>Malus</taxon>
    </lineage>
</organism>
<feature type="non-terminal residue" evidence="1">
    <location>
        <position position="1"/>
    </location>
</feature>
<accession>A0A498IGH4</accession>
<evidence type="ECO:0000313" key="2">
    <source>
        <dbReference type="Proteomes" id="UP000290289"/>
    </source>
</evidence>
<name>A0A498IGH4_MALDO</name>
<dbReference type="AlphaFoldDB" id="A0A498IGH4"/>
<reference evidence="1 2" key="1">
    <citation type="submission" date="2018-10" db="EMBL/GenBank/DDBJ databases">
        <title>A high-quality apple genome assembly.</title>
        <authorList>
            <person name="Hu J."/>
        </authorList>
    </citation>
    <scope>NUCLEOTIDE SEQUENCE [LARGE SCALE GENOMIC DNA]</scope>
    <source>
        <strain evidence="2">cv. HFTH1</strain>
        <tissue evidence="1">Young leaf</tissue>
    </source>
</reference>
<evidence type="ECO:0000313" key="1">
    <source>
        <dbReference type="EMBL" id="RXH80353.1"/>
    </source>
</evidence>
<proteinExistence type="predicted"/>
<comment type="caution">
    <text evidence="1">The sequence shown here is derived from an EMBL/GenBank/DDBJ whole genome shotgun (WGS) entry which is preliminary data.</text>
</comment>
<protein>
    <submittedName>
        <fullName evidence="1">Uncharacterized protein</fullName>
    </submittedName>
</protein>
<sequence length="105" mass="11727">FINLPPSLLAHTATPHPRFVNLPTPIFILLTPGLKDKDEVHRTESGTDPRRCVSFSMSCRTKPPQWATMLCSDRSNVLDERLGSSDEGCNRYGVLGRACCRYGCF</sequence>
<dbReference type="EMBL" id="RDQH01000339">
    <property type="protein sequence ID" value="RXH80353.1"/>
    <property type="molecule type" value="Genomic_DNA"/>
</dbReference>
<keyword evidence="2" id="KW-1185">Reference proteome</keyword>
<dbReference type="Proteomes" id="UP000290289">
    <property type="component" value="Chromosome 13"/>
</dbReference>
<gene>
    <name evidence="1" type="ORF">DVH24_041500</name>
</gene>